<accession>A0AC34G8Q2</accession>
<evidence type="ECO:0000313" key="1">
    <source>
        <dbReference type="Proteomes" id="UP000887579"/>
    </source>
</evidence>
<organism evidence="1 2">
    <name type="scientific">Panagrolaimus sp. ES5</name>
    <dbReference type="NCBI Taxonomy" id="591445"/>
    <lineage>
        <taxon>Eukaryota</taxon>
        <taxon>Metazoa</taxon>
        <taxon>Ecdysozoa</taxon>
        <taxon>Nematoda</taxon>
        <taxon>Chromadorea</taxon>
        <taxon>Rhabditida</taxon>
        <taxon>Tylenchina</taxon>
        <taxon>Panagrolaimomorpha</taxon>
        <taxon>Panagrolaimoidea</taxon>
        <taxon>Panagrolaimidae</taxon>
        <taxon>Panagrolaimus</taxon>
    </lineage>
</organism>
<protein>
    <submittedName>
        <fullName evidence="2">Uncharacterized protein</fullName>
    </submittedName>
</protein>
<proteinExistence type="predicted"/>
<dbReference type="WBParaSite" id="ES5_v2.g26117.t1">
    <property type="protein sequence ID" value="ES5_v2.g26117.t1"/>
    <property type="gene ID" value="ES5_v2.g26117"/>
</dbReference>
<sequence>RAVGIKTKNHTNHQ</sequence>
<name>A0AC34G8Q2_9BILA</name>
<reference evidence="2" key="1">
    <citation type="submission" date="2022-11" db="UniProtKB">
        <authorList>
            <consortium name="WormBaseParasite"/>
        </authorList>
    </citation>
    <scope>IDENTIFICATION</scope>
</reference>
<dbReference type="Proteomes" id="UP000887579">
    <property type="component" value="Unplaced"/>
</dbReference>
<evidence type="ECO:0000313" key="2">
    <source>
        <dbReference type="WBParaSite" id="ES5_v2.g26117.t1"/>
    </source>
</evidence>